<keyword evidence="4" id="KW-1185">Reference proteome</keyword>
<evidence type="ECO:0000259" key="2">
    <source>
        <dbReference type="Pfam" id="PF12890"/>
    </source>
</evidence>
<proteinExistence type="predicted"/>
<evidence type="ECO:0000313" key="4">
    <source>
        <dbReference type="Proteomes" id="UP000199663"/>
    </source>
</evidence>
<evidence type="ECO:0000256" key="1">
    <source>
        <dbReference type="ARBA" id="ARBA00022975"/>
    </source>
</evidence>
<organism evidence="3 4">
    <name type="scientific">Rhodonellum ikkaensis</name>
    <dbReference type="NCBI Taxonomy" id="336829"/>
    <lineage>
        <taxon>Bacteria</taxon>
        <taxon>Pseudomonadati</taxon>
        <taxon>Bacteroidota</taxon>
        <taxon>Cytophagia</taxon>
        <taxon>Cytophagales</taxon>
        <taxon>Cytophagaceae</taxon>
        <taxon>Rhodonellum</taxon>
    </lineage>
</organism>
<dbReference type="PANTHER" id="PTHR43668:SF2">
    <property type="entry name" value="ALLANTOINASE"/>
    <property type="match status" value="1"/>
</dbReference>
<dbReference type="CDD" id="cd01317">
    <property type="entry name" value="DHOase_IIa"/>
    <property type="match status" value="1"/>
</dbReference>
<evidence type="ECO:0000313" key="3">
    <source>
        <dbReference type="EMBL" id="SDY94633.1"/>
    </source>
</evidence>
<dbReference type="InterPro" id="IPR024403">
    <property type="entry name" value="DHOase_cat"/>
</dbReference>
<dbReference type="Gene3D" id="2.30.40.10">
    <property type="entry name" value="Urease, subunit C, domain 1"/>
    <property type="match status" value="1"/>
</dbReference>
<keyword evidence="1" id="KW-0665">Pyrimidine biosynthesis</keyword>
<name>A0A1H3P0Y2_9BACT</name>
<dbReference type="InterPro" id="IPR011059">
    <property type="entry name" value="Metal-dep_hydrolase_composite"/>
</dbReference>
<feature type="domain" description="Dihydroorotase catalytic" evidence="2">
    <location>
        <begin position="54"/>
        <end position="234"/>
    </location>
</feature>
<accession>A0A1H3P0Y2</accession>
<dbReference type="EMBL" id="FNQC01000004">
    <property type="protein sequence ID" value="SDY94633.1"/>
    <property type="molecule type" value="Genomic_DNA"/>
</dbReference>
<comment type="caution">
    <text evidence="3">The sequence shown here is derived from an EMBL/GenBank/DDBJ whole genome shotgun (WGS) entry which is preliminary data.</text>
</comment>
<dbReference type="Proteomes" id="UP000199663">
    <property type="component" value="Unassembled WGS sequence"/>
</dbReference>
<dbReference type="Gene3D" id="3.20.20.140">
    <property type="entry name" value="Metal-dependent hydrolases"/>
    <property type="match status" value="1"/>
</dbReference>
<dbReference type="PANTHER" id="PTHR43668">
    <property type="entry name" value="ALLANTOINASE"/>
    <property type="match status" value="1"/>
</dbReference>
<dbReference type="Pfam" id="PF12890">
    <property type="entry name" value="DHOase"/>
    <property type="match status" value="1"/>
</dbReference>
<dbReference type="RefSeq" id="WP_019599902.1">
    <property type="nucleotide sequence ID" value="NZ_FNQC01000004.1"/>
</dbReference>
<dbReference type="SUPFAM" id="SSF51556">
    <property type="entry name" value="Metallo-dependent hydrolases"/>
    <property type="match status" value="1"/>
</dbReference>
<dbReference type="InterPro" id="IPR004722">
    <property type="entry name" value="DHOase"/>
</dbReference>
<protein>
    <submittedName>
        <fullName evidence="3">Dihydroorotase</fullName>
    </submittedName>
</protein>
<dbReference type="InterPro" id="IPR032466">
    <property type="entry name" value="Metal_Hydrolase"/>
</dbReference>
<dbReference type="InterPro" id="IPR050138">
    <property type="entry name" value="DHOase/Allantoinase_Hydrolase"/>
</dbReference>
<gene>
    <name evidence="3" type="ORF">SAMN05444412_1041</name>
</gene>
<sequence>MAILFKSLRLIDAETIHPPKDYMYDGEQIQVLNPKIDKEFDEEFDCADLLASKGWIDLRCMCGEPGLEFKESIESLGAVLQESGFCKGVLMPNTEPSIQSKNEVQFLKNRSQNLFSDFLIQGAATKNNEGEDFTEILDLHNEGVTIFGDGIKPLSNPDRLLKVLQYLQKFDGTLFDQSYDPLIALFGHVHEGTTSTIIGVKGIPSLSEELAVRRNVEILRYTGGRMHFQTISTKGAVDIIREAKKDGLNVTADISIFQLMFSDEDLIDFDTNLKVMPPFRSKSDREALIGGLKDGTIDAIVSNHQPQDKDSKHMEFDLASFGMIGLQTFLPAMVKLSLELTWPLLIQKITSGPERVLRSKETKFNTLTVFDPELDWDYNLSSNKSNSSNSPWFDQKLTGKVKYVVNGAKFVKIHE</sequence>
<reference evidence="3 4" key="1">
    <citation type="submission" date="2016-10" db="EMBL/GenBank/DDBJ databases">
        <authorList>
            <person name="Varghese N."/>
            <person name="Submissions S."/>
        </authorList>
    </citation>
    <scope>NUCLEOTIDE SEQUENCE [LARGE SCALE GENOMIC DNA]</scope>
    <source>
        <strain evidence="3 4">DSM 17997</strain>
    </source>
</reference>